<organism evidence="1 2">
    <name type="scientific">Jatrophihabitans cynanchi</name>
    <dbReference type="NCBI Taxonomy" id="2944128"/>
    <lineage>
        <taxon>Bacteria</taxon>
        <taxon>Bacillati</taxon>
        <taxon>Actinomycetota</taxon>
        <taxon>Actinomycetes</taxon>
        <taxon>Jatrophihabitantales</taxon>
        <taxon>Jatrophihabitantaceae</taxon>
        <taxon>Jatrophihabitans</taxon>
    </lineage>
</organism>
<dbReference type="RefSeq" id="WP_269444326.1">
    <property type="nucleotide sequence ID" value="NZ_CP097463.1"/>
</dbReference>
<proteinExistence type="predicted"/>
<accession>A0ABY7K347</accession>
<keyword evidence="2" id="KW-1185">Reference proteome</keyword>
<evidence type="ECO:0000313" key="2">
    <source>
        <dbReference type="Proteomes" id="UP001164693"/>
    </source>
</evidence>
<dbReference type="EMBL" id="CP097463">
    <property type="protein sequence ID" value="WAX57779.1"/>
    <property type="molecule type" value="Genomic_DNA"/>
</dbReference>
<reference evidence="1" key="1">
    <citation type="submission" date="2022-05" db="EMBL/GenBank/DDBJ databases">
        <title>Jatrophihabitans sp. SB3-54 whole genome sequence.</title>
        <authorList>
            <person name="Suh M.K."/>
            <person name="Eom M.K."/>
            <person name="Kim J.S."/>
            <person name="Kim H.S."/>
            <person name="Do H.E."/>
            <person name="Shin Y.K."/>
            <person name="Lee J.-S."/>
        </authorList>
    </citation>
    <scope>NUCLEOTIDE SEQUENCE</scope>
    <source>
        <strain evidence="1">SB3-54</strain>
    </source>
</reference>
<name>A0ABY7K347_9ACTN</name>
<sequence length="53" mass="5726">MDDAALDGWLTGVVLVEPPLSFFELLHAVMPAASAKPVTVMASERRSIKSTLR</sequence>
<gene>
    <name evidence="1" type="ORF">M6B22_03185</name>
</gene>
<evidence type="ECO:0000313" key="1">
    <source>
        <dbReference type="EMBL" id="WAX57779.1"/>
    </source>
</evidence>
<protein>
    <submittedName>
        <fullName evidence="1">Uncharacterized protein</fullName>
    </submittedName>
</protein>
<dbReference type="Proteomes" id="UP001164693">
    <property type="component" value="Chromosome"/>
</dbReference>